<dbReference type="InterPro" id="IPR002401">
    <property type="entry name" value="Cyt_P450_E_grp-I"/>
</dbReference>
<comment type="similarity">
    <text evidence="2 7">Belongs to the cytochrome P450 family.</text>
</comment>
<comment type="cofactor">
    <cofactor evidence="1 6">
        <name>heme</name>
        <dbReference type="ChEBI" id="CHEBI:30413"/>
    </cofactor>
</comment>
<evidence type="ECO:0000256" key="7">
    <source>
        <dbReference type="RuleBase" id="RU000461"/>
    </source>
</evidence>
<dbReference type="STRING" id="1388766.A0A017S317"/>
<keyword evidence="8" id="KW-1133">Transmembrane helix</keyword>
<keyword evidence="8" id="KW-0472">Membrane</keyword>
<accession>A0A017S317</accession>
<keyword evidence="7" id="KW-0503">Monooxygenase</keyword>
<dbReference type="InterPro" id="IPR050121">
    <property type="entry name" value="Cytochrome_P450_monoxygenase"/>
</dbReference>
<evidence type="ECO:0000313" key="10">
    <source>
        <dbReference type="Proteomes" id="UP000019804"/>
    </source>
</evidence>
<feature type="transmembrane region" description="Helical" evidence="8">
    <location>
        <begin position="20"/>
        <end position="42"/>
    </location>
</feature>
<dbReference type="InterPro" id="IPR036396">
    <property type="entry name" value="Cyt_P450_sf"/>
</dbReference>
<name>A0A017S317_ASPRC</name>
<dbReference type="AlphaFoldDB" id="A0A017S317"/>
<keyword evidence="4 7" id="KW-0560">Oxidoreductase</keyword>
<dbReference type="Pfam" id="PF00067">
    <property type="entry name" value="p450"/>
    <property type="match status" value="1"/>
</dbReference>
<evidence type="ECO:0000256" key="5">
    <source>
        <dbReference type="ARBA" id="ARBA00023004"/>
    </source>
</evidence>
<dbReference type="Gene3D" id="1.10.630.10">
    <property type="entry name" value="Cytochrome P450"/>
    <property type="match status" value="1"/>
</dbReference>
<dbReference type="GO" id="GO:0005506">
    <property type="term" value="F:iron ion binding"/>
    <property type="evidence" value="ECO:0007669"/>
    <property type="project" value="InterPro"/>
</dbReference>
<dbReference type="OrthoDB" id="3945418at2759"/>
<dbReference type="HOGENOM" id="CLU_001570_14_4_1"/>
<proteinExistence type="inferred from homology"/>
<dbReference type="PROSITE" id="PS00086">
    <property type="entry name" value="CYTOCHROME_P450"/>
    <property type="match status" value="1"/>
</dbReference>
<dbReference type="EMBL" id="KK088446">
    <property type="protein sequence ID" value="EYE91357.1"/>
    <property type="molecule type" value="Genomic_DNA"/>
</dbReference>
<dbReference type="GO" id="GO:0016705">
    <property type="term" value="F:oxidoreductase activity, acting on paired donors, with incorporation or reduction of molecular oxygen"/>
    <property type="evidence" value="ECO:0007669"/>
    <property type="project" value="InterPro"/>
</dbReference>
<keyword evidence="6 7" id="KW-0349">Heme</keyword>
<keyword evidence="10" id="KW-1185">Reference proteome</keyword>
<evidence type="ECO:0000256" key="3">
    <source>
        <dbReference type="ARBA" id="ARBA00022723"/>
    </source>
</evidence>
<dbReference type="PRINTS" id="PR00385">
    <property type="entry name" value="P450"/>
</dbReference>
<evidence type="ECO:0000256" key="4">
    <source>
        <dbReference type="ARBA" id="ARBA00023002"/>
    </source>
</evidence>
<dbReference type="RefSeq" id="XP_040635047.1">
    <property type="nucleotide sequence ID" value="XM_040787260.1"/>
</dbReference>
<dbReference type="GO" id="GO:0004497">
    <property type="term" value="F:monooxygenase activity"/>
    <property type="evidence" value="ECO:0007669"/>
    <property type="project" value="UniProtKB-KW"/>
</dbReference>
<evidence type="ECO:0000256" key="1">
    <source>
        <dbReference type="ARBA" id="ARBA00001971"/>
    </source>
</evidence>
<organism evidence="9 10">
    <name type="scientific">Aspergillus ruber (strain CBS 135680)</name>
    <dbReference type="NCBI Taxonomy" id="1388766"/>
    <lineage>
        <taxon>Eukaryota</taxon>
        <taxon>Fungi</taxon>
        <taxon>Dikarya</taxon>
        <taxon>Ascomycota</taxon>
        <taxon>Pezizomycotina</taxon>
        <taxon>Eurotiomycetes</taxon>
        <taxon>Eurotiomycetidae</taxon>
        <taxon>Eurotiales</taxon>
        <taxon>Aspergillaceae</taxon>
        <taxon>Aspergillus</taxon>
        <taxon>Aspergillus subgen. Aspergillus</taxon>
    </lineage>
</organism>
<feature type="binding site" description="axial binding residue" evidence="6">
    <location>
        <position position="450"/>
    </location>
    <ligand>
        <name>heme</name>
        <dbReference type="ChEBI" id="CHEBI:30413"/>
    </ligand>
    <ligandPart>
        <name>Fe</name>
        <dbReference type="ChEBI" id="CHEBI:18248"/>
    </ligandPart>
</feature>
<keyword evidence="3 6" id="KW-0479">Metal-binding</keyword>
<dbReference type="CDD" id="cd11062">
    <property type="entry name" value="CYP58-like"/>
    <property type="match status" value="1"/>
</dbReference>
<keyword evidence="5 6" id="KW-0408">Iron</keyword>
<evidence type="ECO:0000313" key="9">
    <source>
        <dbReference type="EMBL" id="EYE91357.1"/>
    </source>
</evidence>
<dbReference type="InterPro" id="IPR001128">
    <property type="entry name" value="Cyt_P450"/>
</dbReference>
<keyword evidence="8" id="KW-0812">Transmembrane</keyword>
<protein>
    <submittedName>
        <fullName evidence="9">Cytochrome P450</fullName>
    </submittedName>
</protein>
<dbReference type="GO" id="GO:0020037">
    <property type="term" value="F:heme binding"/>
    <property type="evidence" value="ECO:0007669"/>
    <property type="project" value="InterPro"/>
</dbReference>
<evidence type="ECO:0000256" key="8">
    <source>
        <dbReference type="SAM" id="Phobius"/>
    </source>
</evidence>
<dbReference type="InterPro" id="IPR017972">
    <property type="entry name" value="Cyt_P450_CS"/>
</dbReference>
<dbReference type="PANTHER" id="PTHR24305">
    <property type="entry name" value="CYTOCHROME P450"/>
    <property type="match status" value="1"/>
</dbReference>
<dbReference type="PANTHER" id="PTHR24305:SF234">
    <property type="entry name" value="CYTOCHROME P450"/>
    <property type="match status" value="1"/>
</dbReference>
<dbReference type="Proteomes" id="UP000019804">
    <property type="component" value="Unassembled WGS sequence"/>
</dbReference>
<dbReference type="PRINTS" id="PR00463">
    <property type="entry name" value="EP450I"/>
</dbReference>
<reference evidence="10" key="1">
    <citation type="journal article" date="2014" name="Nat. Commun.">
        <title>Genomic adaptations of the halophilic Dead Sea filamentous fungus Eurotium rubrum.</title>
        <authorList>
            <person name="Kis-Papo T."/>
            <person name="Weig A.R."/>
            <person name="Riley R."/>
            <person name="Persoh D."/>
            <person name="Salamov A."/>
            <person name="Sun H."/>
            <person name="Lipzen A."/>
            <person name="Wasser S.P."/>
            <person name="Rambold G."/>
            <person name="Grigoriev I.V."/>
            <person name="Nevo E."/>
        </authorList>
    </citation>
    <scope>NUCLEOTIDE SEQUENCE [LARGE SCALE GENOMIC DNA]</scope>
    <source>
        <strain evidence="10">CBS 135680</strain>
    </source>
</reference>
<evidence type="ECO:0000256" key="2">
    <source>
        <dbReference type="ARBA" id="ARBA00010617"/>
    </source>
</evidence>
<evidence type="ECO:0000256" key="6">
    <source>
        <dbReference type="PIRSR" id="PIRSR602401-1"/>
    </source>
</evidence>
<gene>
    <name evidence="9" type="ORF">EURHEDRAFT_533771</name>
</gene>
<dbReference type="SUPFAM" id="SSF48264">
    <property type="entry name" value="Cytochrome P450"/>
    <property type="match status" value="1"/>
</dbReference>
<dbReference type="GeneID" id="63702384"/>
<sequence>MALHLFWQEKELPTLSQRELVSTLLATTLLLILFRILISVYYQAFHPLSQFSGPPGAATSRHWVYRVTDRGFPEEDFERLHKQYQTHVLRIGPNELHISDVEQYRIIYSQSKPFPKYGTFYEAFNTPHTVFTETDRDMHKERRRLLNPLFSRVGVFKLEPVIHEKVGIMLKKIDRLKESQSINVYDAFRCLTTEVIMEFAFAKSANMLEENETTFESWFLTAFDAVSGSLWKLQEWPLVRKALYFVPTSLVSLVDPQIAYVARMLKFAESCLQHYTIHGNTTPHPVVFDNLSSVSYDFKVTEALDVLIAGADTTASTLTTGVLHILSSPDIHAKLRQALNNTEEPTGMQLLELEKIDYLIACVKESLRIGMAVPGRLPRVVPHDLLQPFVVDNKVIPPGTVVSMSAYTMHTNEDVWGPDAQKFNPHRWLRPESKGLDQYLCTFSKGSRMCIGQNVAYAEIIIVMAYLFRNFELGLPQDFVPPQRRDLFTMGYSQPGLPIHFSRLEKNGVRSRPLSLDSDITK</sequence>